<evidence type="ECO:0000256" key="1">
    <source>
        <dbReference type="SAM" id="MobiDB-lite"/>
    </source>
</evidence>
<feature type="compositionally biased region" description="Polar residues" evidence="1">
    <location>
        <begin position="102"/>
        <end position="112"/>
    </location>
</feature>
<proteinExistence type="predicted"/>
<accession>A0A4Y2WET3</accession>
<dbReference type="EMBL" id="BGPR01058854">
    <property type="protein sequence ID" value="GBO34942.1"/>
    <property type="molecule type" value="Genomic_DNA"/>
</dbReference>
<dbReference type="AlphaFoldDB" id="A0A4Y2WET3"/>
<feature type="region of interest" description="Disordered" evidence="1">
    <location>
        <begin position="83"/>
        <end position="112"/>
    </location>
</feature>
<reference evidence="2 3" key="1">
    <citation type="journal article" date="2019" name="Sci. Rep.">
        <title>Orb-weaving spider Araneus ventricosus genome elucidates the spidroin gene catalogue.</title>
        <authorList>
            <person name="Kono N."/>
            <person name="Nakamura H."/>
            <person name="Ohtoshi R."/>
            <person name="Moran D.A.P."/>
            <person name="Shinohara A."/>
            <person name="Yoshida Y."/>
            <person name="Fujiwara M."/>
            <person name="Mori M."/>
            <person name="Tomita M."/>
            <person name="Arakawa K."/>
        </authorList>
    </citation>
    <scope>NUCLEOTIDE SEQUENCE [LARGE SCALE GENOMIC DNA]</scope>
</reference>
<gene>
    <name evidence="2" type="ORF">AVEN_133549_1</name>
</gene>
<dbReference type="Proteomes" id="UP000499080">
    <property type="component" value="Unassembled WGS sequence"/>
</dbReference>
<protein>
    <submittedName>
        <fullName evidence="2">Uncharacterized protein</fullName>
    </submittedName>
</protein>
<comment type="caution">
    <text evidence="2">The sequence shown here is derived from an EMBL/GenBank/DDBJ whole genome shotgun (WGS) entry which is preliminary data.</text>
</comment>
<feature type="compositionally biased region" description="Basic and acidic residues" evidence="1">
    <location>
        <begin position="91"/>
        <end position="101"/>
    </location>
</feature>
<sequence length="112" mass="12572">MYKSSTSKGRGGTPHHSIFQRIHSGRSFTLSKGVMALHTTPFFSPYIQIGHESWQRAWWHSIFQPIHSGRSFTLAKGGGTPFLSPSIQVRHSREAPWKPKDSSTTGYSDSLE</sequence>
<evidence type="ECO:0000313" key="2">
    <source>
        <dbReference type="EMBL" id="GBO34942.1"/>
    </source>
</evidence>
<evidence type="ECO:0000313" key="3">
    <source>
        <dbReference type="Proteomes" id="UP000499080"/>
    </source>
</evidence>
<name>A0A4Y2WET3_ARAVE</name>
<organism evidence="2 3">
    <name type="scientific">Araneus ventricosus</name>
    <name type="common">Orbweaver spider</name>
    <name type="synonym">Epeira ventricosa</name>
    <dbReference type="NCBI Taxonomy" id="182803"/>
    <lineage>
        <taxon>Eukaryota</taxon>
        <taxon>Metazoa</taxon>
        <taxon>Ecdysozoa</taxon>
        <taxon>Arthropoda</taxon>
        <taxon>Chelicerata</taxon>
        <taxon>Arachnida</taxon>
        <taxon>Araneae</taxon>
        <taxon>Araneomorphae</taxon>
        <taxon>Entelegynae</taxon>
        <taxon>Araneoidea</taxon>
        <taxon>Araneidae</taxon>
        <taxon>Araneus</taxon>
    </lineage>
</organism>
<keyword evidence="3" id="KW-1185">Reference proteome</keyword>